<gene>
    <name evidence="2" type="ORF">NCTC10283_01334</name>
</gene>
<reference evidence="2 3" key="1">
    <citation type="submission" date="2018-06" db="EMBL/GenBank/DDBJ databases">
        <authorList>
            <consortium name="Pathogen Informatics"/>
            <person name="Doyle S."/>
        </authorList>
    </citation>
    <scope>NUCLEOTIDE SEQUENCE [LARGE SCALE GENOMIC DNA]</scope>
    <source>
        <strain evidence="2 3">NCTC10283</strain>
    </source>
</reference>
<keyword evidence="1" id="KW-0472">Membrane</keyword>
<evidence type="ECO:0000313" key="2">
    <source>
        <dbReference type="EMBL" id="SSY71194.1"/>
    </source>
</evidence>
<evidence type="ECO:0000256" key="1">
    <source>
        <dbReference type="SAM" id="Phobius"/>
    </source>
</evidence>
<sequence length="256" mass="29772">MLEPTIIRQTATLTEWDGKQGYATADNGKTYPLNINNMEGDIFGSLPEKGARVELYLHQDERGETEFVTCRAMPSFDNQGGFAIPQPYANEGRKFYADYVKYKRLYWGMCGFNACCLAGFAYLQVANQADFLRYLGAFVYFSLQLLIVAYRWWRHARQPESPKYWRFSLNHNSLSFNHEYARGAPPNGRIDFANIKRISLKKSKVFRHHYWLIECGNPKWLKCKIALDSLNDHEFEQANLLLKQYLADYPEVSLCL</sequence>
<feature type="transmembrane region" description="Helical" evidence="1">
    <location>
        <begin position="105"/>
        <end position="125"/>
    </location>
</feature>
<keyword evidence="1" id="KW-0812">Transmembrane</keyword>
<dbReference type="STRING" id="1120980.GCA_000745955_02082"/>
<feature type="transmembrane region" description="Helical" evidence="1">
    <location>
        <begin position="131"/>
        <end position="153"/>
    </location>
</feature>
<name>A0A376BPQ0_9NEIS</name>
<dbReference type="AlphaFoldDB" id="A0A376BPQ0"/>
<keyword evidence="1" id="KW-1133">Transmembrane helix</keyword>
<protein>
    <submittedName>
        <fullName evidence="2">Uncharacterized protein</fullName>
    </submittedName>
</protein>
<dbReference type="RefSeq" id="WP_034294621.1">
    <property type="nucleotide sequence ID" value="NZ_CP091519.2"/>
</dbReference>
<organism evidence="2 3">
    <name type="scientific">Alysiella crassa</name>
    <dbReference type="NCBI Taxonomy" id="153491"/>
    <lineage>
        <taxon>Bacteria</taxon>
        <taxon>Pseudomonadati</taxon>
        <taxon>Pseudomonadota</taxon>
        <taxon>Betaproteobacteria</taxon>
        <taxon>Neisseriales</taxon>
        <taxon>Neisseriaceae</taxon>
        <taxon>Alysiella</taxon>
    </lineage>
</organism>
<keyword evidence="3" id="KW-1185">Reference proteome</keyword>
<dbReference type="Proteomes" id="UP000254209">
    <property type="component" value="Unassembled WGS sequence"/>
</dbReference>
<dbReference type="EMBL" id="UFSO01000002">
    <property type="protein sequence ID" value="SSY71194.1"/>
    <property type="molecule type" value="Genomic_DNA"/>
</dbReference>
<evidence type="ECO:0000313" key="3">
    <source>
        <dbReference type="Proteomes" id="UP000254209"/>
    </source>
</evidence>
<accession>A0A376BPQ0</accession>
<dbReference type="OrthoDB" id="8617252at2"/>
<proteinExistence type="predicted"/>